<organism evidence="2 3">
    <name type="scientific">Scytonema hofmannii PCC 7110</name>
    <dbReference type="NCBI Taxonomy" id="128403"/>
    <lineage>
        <taxon>Bacteria</taxon>
        <taxon>Bacillati</taxon>
        <taxon>Cyanobacteriota</taxon>
        <taxon>Cyanophyceae</taxon>
        <taxon>Nostocales</taxon>
        <taxon>Scytonemataceae</taxon>
        <taxon>Scytonema</taxon>
    </lineage>
</organism>
<keyword evidence="1" id="KW-0472">Membrane</keyword>
<dbReference type="STRING" id="128403.WA1_28000"/>
<protein>
    <submittedName>
        <fullName evidence="2">Uncharacterized protein</fullName>
    </submittedName>
</protein>
<keyword evidence="1" id="KW-1133">Transmembrane helix</keyword>
<accession>A0A139X550</accession>
<dbReference type="EMBL" id="ANNX02000031">
    <property type="protein sequence ID" value="KYC39818.1"/>
    <property type="molecule type" value="Genomic_DNA"/>
</dbReference>
<evidence type="ECO:0000313" key="2">
    <source>
        <dbReference type="EMBL" id="KYC39818.1"/>
    </source>
</evidence>
<proteinExistence type="predicted"/>
<name>A0A139X550_9CYAN</name>
<sequence>MYFRQLRIAIYVGRAIPHKNLIWWALALPTCYYLLLKIFHQSFRIPIAAFVKLLSIVEAAVA</sequence>
<evidence type="ECO:0000256" key="1">
    <source>
        <dbReference type="SAM" id="Phobius"/>
    </source>
</evidence>
<dbReference type="AlphaFoldDB" id="A0A139X550"/>
<keyword evidence="3" id="KW-1185">Reference proteome</keyword>
<evidence type="ECO:0000313" key="3">
    <source>
        <dbReference type="Proteomes" id="UP000076925"/>
    </source>
</evidence>
<gene>
    <name evidence="2" type="ORF">WA1_28000</name>
</gene>
<feature type="transmembrane region" description="Helical" evidence="1">
    <location>
        <begin position="21"/>
        <end position="39"/>
    </location>
</feature>
<dbReference type="Proteomes" id="UP000076925">
    <property type="component" value="Unassembled WGS sequence"/>
</dbReference>
<keyword evidence="1" id="KW-0812">Transmembrane</keyword>
<comment type="caution">
    <text evidence="2">The sequence shown here is derived from an EMBL/GenBank/DDBJ whole genome shotgun (WGS) entry which is preliminary data.</text>
</comment>
<reference evidence="2 3" key="1">
    <citation type="journal article" date="2013" name="Genome Biol. Evol.">
        <title>Genomes of Stigonematalean cyanobacteria (subsection V) and the evolution of oxygenic photosynthesis from prokaryotes to plastids.</title>
        <authorList>
            <person name="Dagan T."/>
            <person name="Roettger M."/>
            <person name="Stucken K."/>
            <person name="Landan G."/>
            <person name="Koch R."/>
            <person name="Major P."/>
            <person name="Gould S.B."/>
            <person name="Goremykin V.V."/>
            <person name="Rippka R."/>
            <person name="Tandeau de Marsac N."/>
            <person name="Gugger M."/>
            <person name="Lockhart P.J."/>
            <person name="Allen J.F."/>
            <person name="Brune I."/>
            <person name="Maus I."/>
            <person name="Puhler A."/>
            <person name="Martin W.F."/>
        </authorList>
    </citation>
    <scope>NUCLEOTIDE SEQUENCE [LARGE SCALE GENOMIC DNA]</scope>
    <source>
        <strain evidence="2 3">PCC 7110</strain>
    </source>
</reference>